<gene>
    <name evidence="2" type="ORF">GYA93_08340</name>
</gene>
<dbReference type="GO" id="GO:0004806">
    <property type="term" value="F:triacylglycerol lipase activity"/>
    <property type="evidence" value="ECO:0007669"/>
    <property type="project" value="InterPro"/>
</dbReference>
<dbReference type="PANTHER" id="PTHR34853">
    <property type="match status" value="1"/>
</dbReference>
<dbReference type="Gene3D" id="1.10.260.130">
    <property type="match status" value="1"/>
</dbReference>
<evidence type="ECO:0000313" key="3">
    <source>
        <dbReference type="Proteomes" id="UP000466307"/>
    </source>
</evidence>
<dbReference type="SUPFAM" id="SSF53474">
    <property type="entry name" value="alpha/beta-Hydrolases"/>
    <property type="match status" value="1"/>
</dbReference>
<dbReference type="InterPro" id="IPR005152">
    <property type="entry name" value="Lipase_secreted"/>
</dbReference>
<dbReference type="Pfam" id="PF03583">
    <property type="entry name" value="LIP"/>
    <property type="match status" value="1"/>
</dbReference>
<organism evidence="2 3">
    <name type="scientific">Gordonia desulfuricans</name>
    <dbReference type="NCBI Taxonomy" id="89051"/>
    <lineage>
        <taxon>Bacteria</taxon>
        <taxon>Bacillati</taxon>
        <taxon>Actinomycetota</taxon>
        <taxon>Actinomycetes</taxon>
        <taxon>Mycobacteriales</taxon>
        <taxon>Gordoniaceae</taxon>
        <taxon>Gordonia</taxon>
    </lineage>
</organism>
<proteinExistence type="predicted"/>
<dbReference type="Proteomes" id="UP000466307">
    <property type="component" value="Unassembled WGS sequence"/>
</dbReference>
<dbReference type="GO" id="GO:0016042">
    <property type="term" value="P:lipid catabolic process"/>
    <property type="evidence" value="ECO:0007669"/>
    <property type="project" value="InterPro"/>
</dbReference>
<dbReference type="PANTHER" id="PTHR34853:SF1">
    <property type="entry name" value="LIPASE 5"/>
    <property type="match status" value="1"/>
</dbReference>
<dbReference type="EMBL" id="JAADZU010000020">
    <property type="protein sequence ID" value="NDK89584.1"/>
    <property type="molecule type" value="Genomic_DNA"/>
</dbReference>
<dbReference type="AlphaFoldDB" id="A0A7K3LMV0"/>
<dbReference type="InterPro" id="IPR029058">
    <property type="entry name" value="AB_hydrolase_fold"/>
</dbReference>
<dbReference type="RefSeq" id="WP_083534131.1">
    <property type="nucleotide sequence ID" value="NZ_JAADZU010000020.1"/>
</dbReference>
<evidence type="ECO:0000313" key="2">
    <source>
        <dbReference type="EMBL" id="NDK89584.1"/>
    </source>
</evidence>
<dbReference type="PIRSF" id="PIRSF029171">
    <property type="entry name" value="Esterase_LipA"/>
    <property type="match status" value="1"/>
</dbReference>
<feature type="region of interest" description="Disordered" evidence="1">
    <location>
        <begin position="1"/>
        <end position="23"/>
    </location>
</feature>
<reference evidence="2 3" key="1">
    <citation type="submission" date="2020-01" db="EMBL/GenBank/DDBJ databases">
        <title>Investigation of new actinobacteria for the biodesulphurisation of diesel fuel.</title>
        <authorList>
            <person name="Athi Narayanan S.M."/>
        </authorList>
    </citation>
    <scope>NUCLEOTIDE SEQUENCE [LARGE SCALE GENOMIC DNA]</scope>
    <source>
        <strain evidence="2 3">213E</strain>
    </source>
</reference>
<evidence type="ECO:0000256" key="1">
    <source>
        <dbReference type="SAM" id="MobiDB-lite"/>
    </source>
</evidence>
<name>A0A7K3LMV0_9ACTN</name>
<sequence>MTKFRGNSSTRTARSRRGGSGSWTRRWAAVLTAGAVVGTGLTAAAGQAQAADFYTPPASFDPTPGSIIRSQPSPLLLQIPGVPNQWPGTATRIMYTSQYQDGSPAAVTGTVIEPTAPWRGRGPRPTVVIGPGTVGQGDQCAGSKMMALPMAIDVTKPSIAVNYTAPDMYLLLLNGVRVTITDYIGMGTPGVHTYVNRAESGHAMLDAARAALRVSGAPADAPVAFSGYSQGGGAAASAAELAGTYAKDLNVKATYAGAPPADLAKVIDQIDGTAISGGIGYAINGLQARYPVVKDVVQRETNAVGKNALERLSTQCIGDTALSFGFQRTKSWTRTGQPLSSVIKAHPEVQKVVDDQRIGRLKPNAPVLLEGGVADDVIPNGQVNQLYRDWKAQGADVRLITNTIPPIFPGLVINHTLPMLTTLLPATNFLLTELDR</sequence>
<comment type="caution">
    <text evidence="2">The sequence shown here is derived from an EMBL/GenBank/DDBJ whole genome shotgun (WGS) entry which is preliminary data.</text>
</comment>
<accession>A0A7K3LMV0</accession>
<dbReference type="Gene3D" id="3.40.50.1820">
    <property type="entry name" value="alpha/beta hydrolase"/>
    <property type="match status" value="1"/>
</dbReference>
<protein>
    <submittedName>
        <fullName evidence="2">Lipase</fullName>
    </submittedName>
</protein>
<keyword evidence="3" id="KW-1185">Reference proteome</keyword>